<reference evidence="8" key="1">
    <citation type="journal article" date="2019" name="Int. J. Syst. Evol. Microbiol.">
        <title>The Global Catalogue of Microorganisms (GCM) 10K type strain sequencing project: providing services to taxonomists for standard genome sequencing and annotation.</title>
        <authorList>
            <consortium name="The Broad Institute Genomics Platform"/>
            <consortium name="The Broad Institute Genome Sequencing Center for Infectious Disease"/>
            <person name="Wu L."/>
            <person name="Ma J."/>
        </authorList>
    </citation>
    <scope>NUCLEOTIDE SEQUENCE [LARGE SCALE GENOMIC DNA]</scope>
    <source>
        <strain evidence="8">JCM 15614</strain>
    </source>
</reference>
<evidence type="ECO:0000256" key="4">
    <source>
        <dbReference type="ARBA" id="ARBA00022989"/>
    </source>
</evidence>
<name>A0ABP6PKE4_9ACTN</name>
<evidence type="ECO:0000256" key="3">
    <source>
        <dbReference type="ARBA" id="ARBA00022692"/>
    </source>
</evidence>
<accession>A0ABP6PKE4</accession>
<keyword evidence="4 6" id="KW-1133">Transmembrane helix</keyword>
<keyword evidence="5 6" id="KW-0472">Membrane</keyword>
<feature type="transmembrane region" description="Helical" evidence="6">
    <location>
        <begin position="368"/>
        <end position="386"/>
    </location>
</feature>
<proteinExistence type="predicted"/>
<gene>
    <name evidence="7" type="ORF">GCM10010531_38940</name>
</gene>
<dbReference type="EMBL" id="BAAAVV010000013">
    <property type="protein sequence ID" value="GAA3180970.1"/>
    <property type="molecule type" value="Genomic_DNA"/>
</dbReference>
<feature type="transmembrane region" description="Helical" evidence="6">
    <location>
        <begin position="426"/>
        <end position="444"/>
    </location>
</feature>
<feature type="transmembrane region" description="Helical" evidence="6">
    <location>
        <begin position="47"/>
        <end position="69"/>
    </location>
</feature>
<evidence type="ECO:0000313" key="8">
    <source>
        <dbReference type="Proteomes" id="UP001499924"/>
    </source>
</evidence>
<keyword evidence="8" id="KW-1185">Reference proteome</keyword>
<feature type="transmembrane region" description="Helical" evidence="6">
    <location>
        <begin position="339"/>
        <end position="361"/>
    </location>
</feature>
<feature type="transmembrane region" description="Helical" evidence="6">
    <location>
        <begin position="90"/>
        <end position="115"/>
    </location>
</feature>
<keyword evidence="3 6" id="KW-0812">Transmembrane</keyword>
<evidence type="ECO:0000256" key="5">
    <source>
        <dbReference type="ARBA" id="ARBA00023136"/>
    </source>
</evidence>
<feature type="transmembrane region" description="Helical" evidence="6">
    <location>
        <begin position="392"/>
        <end position="414"/>
    </location>
</feature>
<comment type="caution">
    <text evidence="7">The sequence shown here is derived from an EMBL/GenBank/DDBJ whole genome shotgun (WGS) entry which is preliminary data.</text>
</comment>
<feature type="transmembrane region" description="Helical" evidence="6">
    <location>
        <begin position="127"/>
        <end position="146"/>
    </location>
</feature>
<feature type="transmembrane region" description="Helical" evidence="6">
    <location>
        <begin position="456"/>
        <end position="477"/>
    </location>
</feature>
<feature type="transmembrane region" description="Helical" evidence="6">
    <location>
        <begin position="186"/>
        <end position="208"/>
    </location>
</feature>
<feature type="transmembrane region" description="Helical" evidence="6">
    <location>
        <begin position="158"/>
        <end position="180"/>
    </location>
</feature>
<protein>
    <recommendedName>
        <fullName evidence="9">Membrane protein involved in the export of O-antigen and teichoic acid</fullName>
    </recommendedName>
</protein>
<dbReference type="Pfam" id="PF13440">
    <property type="entry name" value="Polysacc_synt_3"/>
    <property type="match status" value="1"/>
</dbReference>
<evidence type="ECO:0000256" key="2">
    <source>
        <dbReference type="ARBA" id="ARBA00022475"/>
    </source>
</evidence>
<dbReference type="InterPro" id="IPR050833">
    <property type="entry name" value="Poly_Biosynth_Transport"/>
</dbReference>
<evidence type="ECO:0000313" key="7">
    <source>
        <dbReference type="EMBL" id="GAA3180970.1"/>
    </source>
</evidence>
<evidence type="ECO:0008006" key="9">
    <source>
        <dbReference type="Google" id="ProtNLM"/>
    </source>
</evidence>
<organism evidence="7 8">
    <name type="scientific">Blastococcus jejuensis</name>
    <dbReference type="NCBI Taxonomy" id="351224"/>
    <lineage>
        <taxon>Bacteria</taxon>
        <taxon>Bacillati</taxon>
        <taxon>Actinomycetota</taxon>
        <taxon>Actinomycetes</taxon>
        <taxon>Geodermatophilales</taxon>
        <taxon>Geodermatophilaceae</taxon>
        <taxon>Blastococcus</taxon>
    </lineage>
</organism>
<dbReference type="RefSeq" id="WP_344690757.1">
    <property type="nucleotide sequence ID" value="NZ_BAAAVV010000013.1"/>
</dbReference>
<feature type="transmembrane region" description="Helical" evidence="6">
    <location>
        <begin position="21"/>
        <end position="41"/>
    </location>
</feature>
<dbReference type="Proteomes" id="UP001499924">
    <property type="component" value="Unassembled WGS sequence"/>
</dbReference>
<dbReference type="PANTHER" id="PTHR30250">
    <property type="entry name" value="PST FAMILY PREDICTED COLANIC ACID TRANSPORTER"/>
    <property type="match status" value="1"/>
</dbReference>
<evidence type="ECO:0000256" key="1">
    <source>
        <dbReference type="ARBA" id="ARBA00004651"/>
    </source>
</evidence>
<keyword evidence="2" id="KW-1003">Cell membrane</keyword>
<evidence type="ECO:0000256" key="6">
    <source>
        <dbReference type="SAM" id="Phobius"/>
    </source>
</evidence>
<comment type="subcellular location">
    <subcellularLocation>
        <location evidence="1">Cell membrane</location>
        <topology evidence="1">Multi-pass membrane protein</topology>
    </subcellularLocation>
</comment>
<sequence>MGLLKRRKGVGSLFKYSATYAAGDLLEKAIGLAMLPAYVYFLAPADFGIIALVGTVTGLGGAVLSLGVYQSIVRYYHNPPEAKDGQQIVGAAWLVLMIVPAAAIVALLTIGRPVLEFLLEGLSYGRYILVAMLITYCNVAFIETVLAVTRTRALVRRYVTVVLLRAILTALFALAILVMVDQPSAFEVILSQAVATLLCSMYSIRLLLSEARLSSSAQLFGPLLRFGIPLMPLSSSQWALRVQDRLILNRFVALSDIGAYAVGQRVASPMQILMAAGVRTLQPMMSQAARGQDLSGLRSAVVRIYGVGTVICLFGSLLAPTVSRALLPPAYGDSAELTAVLIPGLFAAAVFQLASSASVFYGGKTYRMTLLALIAAVMNGALNLVLIPIHGIYGAALASLVTSVILAVAAWSTSPLPALLENVRRSLFWTTASGALLLFGGAWLNASAFSGHIGGLLMSLAVLAALTVQAFVVNLTIKKAGHERD</sequence>
<feature type="transmembrane region" description="Helical" evidence="6">
    <location>
        <begin position="300"/>
        <end position="319"/>
    </location>
</feature>
<dbReference type="PANTHER" id="PTHR30250:SF11">
    <property type="entry name" value="O-ANTIGEN TRANSPORTER-RELATED"/>
    <property type="match status" value="1"/>
</dbReference>